<gene>
    <name evidence="2" type="ORF">E1742_06035</name>
    <name evidence="1" type="ORF">GCM10007388_30740</name>
</gene>
<evidence type="ECO:0000313" key="4">
    <source>
        <dbReference type="Proteomes" id="UP000619512"/>
    </source>
</evidence>
<reference evidence="1" key="3">
    <citation type="submission" date="2022-12" db="EMBL/GenBank/DDBJ databases">
        <authorList>
            <person name="Sun Q."/>
            <person name="Kim S."/>
        </authorList>
    </citation>
    <scope>NUCLEOTIDE SEQUENCE</scope>
    <source>
        <strain evidence="1">KCTC 12344</strain>
    </source>
</reference>
<dbReference type="AlphaFoldDB" id="A0A4P7BCX8"/>
<dbReference type="InterPro" id="IPR029057">
    <property type="entry name" value="PRTase-like"/>
</dbReference>
<reference evidence="1" key="1">
    <citation type="journal article" date="2014" name="Int. J. Syst. Evol. Microbiol.">
        <title>Complete genome sequence of Corynebacterium casei LMG S-19264T (=DSM 44701T), isolated from a smear-ripened cheese.</title>
        <authorList>
            <consortium name="US DOE Joint Genome Institute (JGI-PGF)"/>
            <person name="Walter F."/>
            <person name="Albersmeier A."/>
            <person name="Kalinowski J."/>
            <person name="Ruckert C."/>
        </authorList>
    </citation>
    <scope>NUCLEOTIDE SEQUENCE</scope>
    <source>
        <strain evidence="1">KCTC 12344</strain>
    </source>
</reference>
<dbReference type="SUPFAM" id="SSF53271">
    <property type="entry name" value="PRTase-like"/>
    <property type="match status" value="1"/>
</dbReference>
<dbReference type="EMBL" id="BMWW01000005">
    <property type="protein sequence ID" value="GGY95226.1"/>
    <property type="molecule type" value="Genomic_DNA"/>
</dbReference>
<dbReference type="RefSeq" id="WP_134384004.1">
    <property type="nucleotide sequence ID" value="NZ_BMWW01000005.1"/>
</dbReference>
<dbReference type="OrthoDB" id="9810066at2"/>
<evidence type="ECO:0000313" key="2">
    <source>
        <dbReference type="EMBL" id="QBQ35767.1"/>
    </source>
</evidence>
<dbReference type="Proteomes" id="UP000619512">
    <property type="component" value="Unassembled WGS sequence"/>
</dbReference>
<keyword evidence="3" id="KW-1185">Reference proteome</keyword>
<evidence type="ECO:0000313" key="1">
    <source>
        <dbReference type="EMBL" id="GGY95226.1"/>
    </source>
</evidence>
<dbReference type="EMBL" id="CP038026">
    <property type="protein sequence ID" value="QBQ35767.1"/>
    <property type="molecule type" value="Genomic_DNA"/>
</dbReference>
<reference evidence="2 3" key="2">
    <citation type="submission" date="2019-03" db="EMBL/GenBank/DDBJ databases">
        <title>Draft Genome Sequences of Six Type Strains of the Genus Massilia.</title>
        <authorList>
            <person name="Miess H."/>
            <person name="Frediansyhah A."/>
            <person name="Gross H."/>
        </authorList>
    </citation>
    <scope>NUCLEOTIDE SEQUENCE [LARGE SCALE GENOMIC DNA]</scope>
    <source>
        <strain evidence="2 3">DSM 17505</strain>
    </source>
</reference>
<proteinExistence type="predicted"/>
<accession>A0A4P7BCX8</accession>
<organism evidence="1 4">
    <name type="scientific">Pseudoduganella plicata</name>
    <dbReference type="NCBI Taxonomy" id="321984"/>
    <lineage>
        <taxon>Bacteria</taxon>
        <taxon>Pseudomonadati</taxon>
        <taxon>Pseudomonadota</taxon>
        <taxon>Betaproteobacteria</taxon>
        <taxon>Burkholderiales</taxon>
        <taxon>Oxalobacteraceae</taxon>
        <taxon>Telluria group</taxon>
        <taxon>Pseudoduganella</taxon>
    </lineage>
</organism>
<sequence>MTRRLLAWRGRNPLVLAIPRGAVPMGRIMADGLGGQLDVVMVRKLPSAVGPELAVGAVDEHGNRELAPWLHRSHTGMEWVEQQTVAQIELMRRLRTIYGPSGRRAASCWW</sequence>
<protein>
    <submittedName>
        <fullName evidence="1">Uncharacterized protein</fullName>
    </submittedName>
</protein>
<dbReference type="Gene3D" id="3.30.1310.20">
    <property type="entry name" value="PRTase-like"/>
    <property type="match status" value="1"/>
</dbReference>
<dbReference type="Proteomes" id="UP000294359">
    <property type="component" value="Chromosome"/>
</dbReference>
<name>A0A4P7BCX8_9BURK</name>
<evidence type="ECO:0000313" key="3">
    <source>
        <dbReference type="Proteomes" id="UP000294359"/>
    </source>
</evidence>